<dbReference type="InterPro" id="IPR039421">
    <property type="entry name" value="Type_1_exporter"/>
</dbReference>
<dbReference type="GO" id="GO:0005524">
    <property type="term" value="F:ATP binding"/>
    <property type="evidence" value="ECO:0007669"/>
    <property type="project" value="UniProtKB-KW"/>
</dbReference>
<sequence>MTTTTRTTDRPPEPVAEPTPGQALIRVLEPVRPRLVTAIVLAALAAVLGVAGFTLVALALRELLAADPDGWTVALLLAGALAGLLARFGLRAWSFHISHIASYDLEVHLRTRLAEHLGRLPLGEVQRLGAGAVKKVAQDDVRALHAAVADSTPMLGFGIAQPVAALVALGVLDWRLLLAALAIVPIVIVGMRLATRDYGDNRRRYDEANEAINAAVVEFVQGMPVVRTFDDGTGSFRRFAERVHDFTAATTAWQNTSKPAMILSRVAIAPLPTLVLVLAVGTWLTADGSMSPAALIGALVVGTLPVESVMPLMQLTHQINESTAAAARIADVLDTPPLPEPDQPRDPADGSIRFTGVTFTYGGESRPALEGIDLDIPAGTVCALVGPSGSGKSTIARLIPRFWDVTEGEVSVGGVDVRRIPAQSLLRHVSLVFQDPFLLQGTIAENIRLARPDATDEQVRAAARAAQAHDFIRALPQGYDTPVGERGAHLSGGQRQRVTIARAVLADAPVVVLDEATAFADPENEAAIQDAIAELTRDRTVVVIAHRLSTVVDADQIVVLDEGRITERGTHRQLLDLRGRYARLWDHHQRARSWGLDTHGRTTHGTTTHGTKTDEETAVRS</sequence>
<dbReference type="GO" id="GO:0005886">
    <property type="term" value="C:plasma membrane"/>
    <property type="evidence" value="ECO:0007669"/>
    <property type="project" value="UniProtKB-SubCell"/>
</dbReference>
<evidence type="ECO:0000256" key="2">
    <source>
        <dbReference type="ARBA" id="ARBA00022448"/>
    </source>
</evidence>
<dbReference type="Pfam" id="PF00664">
    <property type="entry name" value="ABC_membrane"/>
    <property type="match status" value="1"/>
</dbReference>
<proteinExistence type="inferred from homology"/>
<dbReference type="PANTHER" id="PTHR24221:SF654">
    <property type="entry name" value="ATP-BINDING CASSETTE SUB-FAMILY B MEMBER 6"/>
    <property type="match status" value="1"/>
</dbReference>
<accession>A0A4Y3VGG6</accession>
<dbReference type="PROSITE" id="PS50893">
    <property type="entry name" value="ABC_TRANSPORTER_2"/>
    <property type="match status" value="1"/>
</dbReference>
<dbReference type="CDD" id="cd07346">
    <property type="entry name" value="ABC_6TM_exporters"/>
    <property type="match status" value="1"/>
</dbReference>
<feature type="transmembrane region" description="Helical" evidence="12">
    <location>
        <begin position="176"/>
        <end position="194"/>
    </location>
</feature>
<keyword evidence="9 12" id="KW-0472">Membrane</keyword>
<keyword evidence="3" id="KW-1003">Cell membrane</keyword>
<feature type="domain" description="ABC transmembrane type-1" evidence="14">
    <location>
        <begin position="36"/>
        <end position="321"/>
    </location>
</feature>
<comment type="similarity">
    <text evidence="10">Belongs to the ABC transporter superfamily. Siderophore-Fe(3+) uptake transporter (SIUT) (TC 3.A.1.21) family.</text>
</comment>
<evidence type="ECO:0000256" key="12">
    <source>
        <dbReference type="SAM" id="Phobius"/>
    </source>
</evidence>
<keyword evidence="8 12" id="KW-1133">Transmembrane helix</keyword>
<dbReference type="InterPro" id="IPR011527">
    <property type="entry name" value="ABC1_TM_dom"/>
</dbReference>
<dbReference type="GO" id="GO:0140359">
    <property type="term" value="F:ABC-type transporter activity"/>
    <property type="evidence" value="ECO:0007669"/>
    <property type="project" value="InterPro"/>
</dbReference>
<evidence type="ECO:0000259" key="13">
    <source>
        <dbReference type="PROSITE" id="PS50893"/>
    </source>
</evidence>
<evidence type="ECO:0000256" key="3">
    <source>
        <dbReference type="ARBA" id="ARBA00022475"/>
    </source>
</evidence>
<dbReference type="SMART" id="SM00382">
    <property type="entry name" value="AAA"/>
    <property type="match status" value="1"/>
</dbReference>
<feature type="transmembrane region" description="Helical" evidence="12">
    <location>
        <begin position="152"/>
        <end position="170"/>
    </location>
</feature>
<reference evidence="15 16" key="1">
    <citation type="submission" date="2019-06" db="EMBL/GenBank/DDBJ databases">
        <title>Whole genome shotgun sequence of Streptomyces spinoverrucosus NBRC 14228.</title>
        <authorList>
            <person name="Hosoyama A."/>
            <person name="Uohara A."/>
            <person name="Ohji S."/>
            <person name="Ichikawa N."/>
        </authorList>
    </citation>
    <scope>NUCLEOTIDE SEQUENCE [LARGE SCALE GENOMIC DNA]</scope>
    <source>
        <strain evidence="15 16">NBRC 14228</strain>
    </source>
</reference>
<dbReference type="GO" id="GO:0016887">
    <property type="term" value="F:ATP hydrolysis activity"/>
    <property type="evidence" value="ECO:0007669"/>
    <property type="project" value="InterPro"/>
</dbReference>
<keyword evidence="4" id="KW-0997">Cell inner membrane</keyword>
<feature type="transmembrane region" description="Helical" evidence="12">
    <location>
        <begin position="71"/>
        <end position="90"/>
    </location>
</feature>
<evidence type="ECO:0000256" key="7">
    <source>
        <dbReference type="ARBA" id="ARBA00022840"/>
    </source>
</evidence>
<evidence type="ECO:0000256" key="10">
    <source>
        <dbReference type="ARBA" id="ARBA00023455"/>
    </source>
</evidence>
<gene>
    <name evidence="15" type="primary">irp6</name>
    <name evidence="15" type="ORF">SSP24_38470</name>
</gene>
<evidence type="ECO:0000256" key="5">
    <source>
        <dbReference type="ARBA" id="ARBA00022692"/>
    </source>
</evidence>
<dbReference type="FunFam" id="3.40.50.300:FF:000221">
    <property type="entry name" value="Multidrug ABC transporter ATP-binding protein"/>
    <property type="match status" value="1"/>
</dbReference>
<dbReference type="PROSITE" id="PS50929">
    <property type="entry name" value="ABC_TM1F"/>
    <property type="match status" value="1"/>
</dbReference>
<dbReference type="RefSeq" id="WP_229865493.1">
    <property type="nucleotide sequence ID" value="NZ_BJND01000026.1"/>
</dbReference>
<organism evidence="15 16">
    <name type="scientific">Streptomyces spinoverrucosus</name>
    <dbReference type="NCBI Taxonomy" id="284043"/>
    <lineage>
        <taxon>Bacteria</taxon>
        <taxon>Bacillati</taxon>
        <taxon>Actinomycetota</taxon>
        <taxon>Actinomycetes</taxon>
        <taxon>Kitasatosporales</taxon>
        <taxon>Streptomycetaceae</taxon>
        <taxon>Streptomyces</taxon>
    </lineage>
</organism>
<dbReference type="PROSITE" id="PS00211">
    <property type="entry name" value="ABC_TRANSPORTER_1"/>
    <property type="match status" value="1"/>
</dbReference>
<dbReference type="EMBL" id="BJND01000026">
    <property type="protein sequence ID" value="GEC06192.1"/>
    <property type="molecule type" value="Genomic_DNA"/>
</dbReference>
<evidence type="ECO:0000256" key="9">
    <source>
        <dbReference type="ARBA" id="ARBA00023136"/>
    </source>
</evidence>
<dbReference type="InterPro" id="IPR027417">
    <property type="entry name" value="P-loop_NTPase"/>
</dbReference>
<keyword evidence="6" id="KW-0547">Nucleotide-binding</keyword>
<comment type="caution">
    <text evidence="15">The sequence shown here is derived from an EMBL/GenBank/DDBJ whole genome shotgun (WGS) entry which is preliminary data.</text>
</comment>
<keyword evidence="2" id="KW-0813">Transport</keyword>
<feature type="compositionally biased region" description="Basic and acidic residues" evidence="11">
    <location>
        <begin position="611"/>
        <end position="621"/>
    </location>
</feature>
<feature type="transmembrane region" description="Helical" evidence="12">
    <location>
        <begin position="262"/>
        <end position="284"/>
    </location>
</feature>
<protein>
    <submittedName>
        <fullName evidence="15">Lipoprotein inner membrane ABC transporter</fullName>
    </submittedName>
</protein>
<dbReference type="PANTHER" id="PTHR24221">
    <property type="entry name" value="ATP-BINDING CASSETTE SUB-FAMILY B"/>
    <property type="match status" value="1"/>
</dbReference>
<dbReference type="GO" id="GO:0034040">
    <property type="term" value="F:ATPase-coupled lipid transmembrane transporter activity"/>
    <property type="evidence" value="ECO:0007669"/>
    <property type="project" value="TreeGrafter"/>
</dbReference>
<keyword evidence="15" id="KW-0449">Lipoprotein</keyword>
<evidence type="ECO:0000259" key="14">
    <source>
        <dbReference type="PROSITE" id="PS50929"/>
    </source>
</evidence>
<evidence type="ECO:0000313" key="15">
    <source>
        <dbReference type="EMBL" id="GEC06192.1"/>
    </source>
</evidence>
<dbReference type="SUPFAM" id="SSF90123">
    <property type="entry name" value="ABC transporter transmembrane region"/>
    <property type="match status" value="1"/>
</dbReference>
<name>A0A4Y3VGG6_9ACTN</name>
<keyword evidence="7" id="KW-0067">ATP-binding</keyword>
<dbReference type="Pfam" id="PF00005">
    <property type="entry name" value="ABC_tran"/>
    <property type="match status" value="1"/>
</dbReference>
<dbReference type="InterPro" id="IPR036640">
    <property type="entry name" value="ABC1_TM_sf"/>
</dbReference>
<dbReference type="SUPFAM" id="SSF52540">
    <property type="entry name" value="P-loop containing nucleoside triphosphate hydrolases"/>
    <property type="match status" value="1"/>
</dbReference>
<feature type="transmembrane region" description="Helical" evidence="12">
    <location>
        <begin position="35"/>
        <end position="59"/>
    </location>
</feature>
<evidence type="ECO:0000256" key="6">
    <source>
        <dbReference type="ARBA" id="ARBA00022741"/>
    </source>
</evidence>
<evidence type="ECO:0000256" key="8">
    <source>
        <dbReference type="ARBA" id="ARBA00022989"/>
    </source>
</evidence>
<dbReference type="Proteomes" id="UP000317881">
    <property type="component" value="Unassembled WGS sequence"/>
</dbReference>
<dbReference type="InterPro" id="IPR017871">
    <property type="entry name" value="ABC_transporter-like_CS"/>
</dbReference>
<comment type="subcellular location">
    <subcellularLocation>
        <location evidence="1">Cell inner membrane</location>
        <topology evidence="1">Multi-pass membrane protein</topology>
    </subcellularLocation>
</comment>
<evidence type="ECO:0000256" key="4">
    <source>
        <dbReference type="ARBA" id="ARBA00022519"/>
    </source>
</evidence>
<evidence type="ECO:0000313" key="16">
    <source>
        <dbReference type="Proteomes" id="UP000317881"/>
    </source>
</evidence>
<keyword evidence="5 12" id="KW-0812">Transmembrane</keyword>
<evidence type="ECO:0000256" key="11">
    <source>
        <dbReference type="SAM" id="MobiDB-lite"/>
    </source>
</evidence>
<feature type="region of interest" description="Disordered" evidence="11">
    <location>
        <begin position="596"/>
        <end position="621"/>
    </location>
</feature>
<dbReference type="Gene3D" id="1.20.1560.10">
    <property type="entry name" value="ABC transporter type 1, transmembrane domain"/>
    <property type="match status" value="1"/>
</dbReference>
<dbReference type="InterPro" id="IPR003593">
    <property type="entry name" value="AAA+_ATPase"/>
</dbReference>
<evidence type="ECO:0000256" key="1">
    <source>
        <dbReference type="ARBA" id="ARBA00004429"/>
    </source>
</evidence>
<keyword evidence="16" id="KW-1185">Reference proteome</keyword>
<feature type="domain" description="ABC transporter" evidence="13">
    <location>
        <begin position="352"/>
        <end position="587"/>
    </location>
</feature>
<dbReference type="AlphaFoldDB" id="A0A4Y3VGG6"/>
<dbReference type="Gene3D" id="3.40.50.300">
    <property type="entry name" value="P-loop containing nucleotide triphosphate hydrolases"/>
    <property type="match status" value="1"/>
</dbReference>
<dbReference type="InterPro" id="IPR003439">
    <property type="entry name" value="ABC_transporter-like_ATP-bd"/>
</dbReference>